<name>A0A8E0RWK5_9TREM</name>
<dbReference type="OrthoDB" id="10481417at2759"/>
<accession>A0A8E0RWK5</accession>
<dbReference type="Proteomes" id="UP000728185">
    <property type="component" value="Unassembled WGS sequence"/>
</dbReference>
<gene>
    <name evidence="1" type="ORF">FBUS_09379</name>
</gene>
<organism evidence="1 2">
    <name type="scientific">Fasciolopsis buskii</name>
    <dbReference type="NCBI Taxonomy" id="27845"/>
    <lineage>
        <taxon>Eukaryota</taxon>
        <taxon>Metazoa</taxon>
        <taxon>Spiralia</taxon>
        <taxon>Lophotrochozoa</taxon>
        <taxon>Platyhelminthes</taxon>
        <taxon>Trematoda</taxon>
        <taxon>Digenea</taxon>
        <taxon>Plagiorchiida</taxon>
        <taxon>Echinostomata</taxon>
        <taxon>Echinostomatoidea</taxon>
        <taxon>Fasciolidae</taxon>
        <taxon>Fasciolopsis</taxon>
    </lineage>
</organism>
<comment type="caution">
    <text evidence="1">The sequence shown here is derived from an EMBL/GenBank/DDBJ whole genome shotgun (WGS) entry which is preliminary data.</text>
</comment>
<evidence type="ECO:0000313" key="2">
    <source>
        <dbReference type="Proteomes" id="UP000728185"/>
    </source>
</evidence>
<proteinExistence type="predicted"/>
<dbReference type="AlphaFoldDB" id="A0A8E0RWK5"/>
<keyword evidence="2" id="KW-1185">Reference proteome</keyword>
<reference evidence="1" key="1">
    <citation type="submission" date="2019-05" db="EMBL/GenBank/DDBJ databases">
        <title>Annotation for the trematode Fasciolopsis buski.</title>
        <authorList>
            <person name="Choi Y.-J."/>
        </authorList>
    </citation>
    <scope>NUCLEOTIDE SEQUENCE</scope>
    <source>
        <strain evidence="1">HT</strain>
        <tissue evidence="1">Whole worm</tissue>
    </source>
</reference>
<sequence>MNCPKSTCLRKHVNVDVNVHPVHCVSTLSNANFILWHVGRQLFVQELSSAPRLLSPYCCAPGHPSPSLTITLPEWSRPGDSTQSEVVQETQNVAVTAPATVESSELPVTEVVEPLIEAQSRIPEKPISFEDDKDQEMKTSHDVITSVPHAGDLTIDSIKEYLNG</sequence>
<dbReference type="EMBL" id="LUCM01007354">
    <property type="protein sequence ID" value="KAA0190115.1"/>
    <property type="molecule type" value="Genomic_DNA"/>
</dbReference>
<protein>
    <submittedName>
        <fullName evidence="1">Uncharacterized protein</fullName>
    </submittedName>
</protein>
<evidence type="ECO:0000313" key="1">
    <source>
        <dbReference type="EMBL" id="KAA0190115.1"/>
    </source>
</evidence>